<gene>
    <name evidence="1" type="ORF">GCM10010280_38680</name>
</gene>
<comment type="caution">
    <text evidence="1">The sequence shown here is derived from an EMBL/GenBank/DDBJ whole genome shotgun (WGS) entry which is preliminary data.</text>
</comment>
<evidence type="ECO:0000313" key="1">
    <source>
        <dbReference type="EMBL" id="GGQ88010.1"/>
    </source>
</evidence>
<dbReference type="AlphaFoldDB" id="A0A918BRJ7"/>
<proteinExistence type="predicted"/>
<dbReference type="RefSeq" id="WP_189559199.1">
    <property type="nucleotide sequence ID" value="NZ_BMTU01000007.1"/>
</dbReference>
<dbReference type="Proteomes" id="UP000656732">
    <property type="component" value="Unassembled WGS sequence"/>
</dbReference>
<name>A0A918BRJ7_9ACTN</name>
<protein>
    <recommendedName>
        <fullName evidence="3">HNH endonuclease</fullName>
    </recommendedName>
</protein>
<dbReference type="Gene3D" id="1.10.30.50">
    <property type="match status" value="1"/>
</dbReference>
<evidence type="ECO:0008006" key="3">
    <source>
        <dbReference type="Google" id="ProtNLM"/>
    </source>
</evidence>
<accession>A0A918BRJ7</accession>
<organism evidence="1 2">
    <name type="scientific">Streptomyces pilosus</name>
    <dbReference type="NCBI Taxonomy" id="28893"/>
    <lineage>
        <taxon>Bacteria</taxon>
        <taxon>Bacillati</taxon>
        <taxon>Actinomycetota</taxon>
        <taxon>Actinomycetes</taxon>
        <taxon>Kitasatosporales</taxon>
        <taxon>Streptomycetaceae</taxon>
        <taxon>Streptomyces</taxon>
    </lineage>
</organism>
<reference evidence="1" key="2">
    <citation type="submission" date="2020-09" db="EMBL/GenBank/DDBJ databases">
        <authorList>
            <person name="Sun Q."/>
            <person name="Ohkuma M."/>
        </authorList>
    </citation>
    <scope>NUCLEOTIDE SEQUENCE</scope>
    <source>
        <strain evidence="1">JCM 4403</strain>
    </source>
</reference>
<sequence>MPYEISYAERWALYDLWGGKCVWCNLPLFWSDYEVEHLIPKHLASPENKEKRREALTRHGLPSDYDLYAIENLAPSCGPCNSGKGRRIPTLAPAITELLNKAQKLAPKVRKKAAAFAKKRDTEKALAMIMASDDIEQLKAAADFIQGKLKQASESLLARVHPALSGLYDPKRWNSITPLSADVAFVADGKTGGVTGKHISWQCPHCSSYGPWNGNRCLTCGQMDVPDW</sequence>
<evidence type="ECO:0000313" key="2">
    <source>
        <dbReference type="Proteomes" id="UP000656732"/>
    </source>
</evidence>
<dbReference type="EMBL" id="BMTU01000007">
    <property type="protein sequence ID" value="GGQ88010.1"/>
    <property type="molecule type" value="Genomic_DNA"/>
</dbReference>
<dbReference type="CDD" id="cd00085">
    <property type="entry name" value="HNHc"/>
    <property type="match status" value="1"/>
</dbReference>
<dbReference type="InterPro" id="IPR003615">
    <property type="entry name" value="HNH_nuc"/>
</dbReference>
<keyword evidence="2" id="KW-1185">Reference proteome</keyword>
<reference evidence="1" key="1">
    <citation type="journal article" date="2014" name="Int. J. Syst. Evol. Microbiol.">
        <title>Complete genome sequence of Corynebacterium casei LMG S-19264T (=DSM 44701T), isolated from a smear-ripened cheese.</title>
        <authorList>
            <consortium name="US DOE Joint Genome Institute (JGI-PGF)"/>
            <person name="Walter F."/>
            <person name="Albersmeier A."/>
            <person name="Kalinowski J."/>
            <person name="Ruckert C."/>
        </authorList>
    </citation>
    <scope>NUCLEOTIDE SEQUENCE</scope>
    <source>
        <strain evidence="1">JCM 4403</strain>
    </source>
</reference>